<dbReference type="Proteomes" id="UP000277212">
    <property type="component" value="Unassembled WGS sequence"/>
</dbReference>
<protein>
    <submittedName>
        <fullName evidence="2">Uncharacterized protein</fullName>
    </submittedName>
</protein>
<keyword evidence="3" id="KW-1185">Reference proteome</keyword>
<feature type="signal peptide" evidence="1">
    <location>
        <begin position="1"/>
        <end position="17"/>
    </location>
</feature>
<keyword evidence="1" id="KW-0732">Signal</keyword>
<gene>
    <name evidence="2" type="ORF">CDV36_002096</name>
</gene>
<dbReference type="EMBL" id="NKUJ01000021">
    <property type="protein sequence ID" value="RMJ18270.1"/>
    <property type="molecule type" value="Genomic_DNA"/>
</dbReference>
<organism evidence="2 3">
    <name type="scientific">Fusarium kuroshium</name>
    <dbReference type="NCBI Taxonomy" id="2010991"/>
    <lineage>
        <taxon>Eukaryota</taxon>
        <taxon>Fungi</taxon>
        <taxon>Dikarya</taxon>
        <taxon>Ascomycota</taxon>
        <taxon>Pezizomycotina</taxon>
        <taxon>Sordariomycetes</taxon>
        <taxon>Hypocreomycetidae</taxon>
        <taxon>Hypocreales</taxon>
        <taxon>Nectriaceae</taxon>
        <taxon>Fusarium</taxon>
        <taxon>Fusarium solani species complex</taxon>
    </lineage>
</organism>
<reference evidence="2 3" key="1">
    <citation type="submission" date="2017-06" db="EMBL/GenBank/DDBJ databases">
        <title>Comparative genomic analysis of Ambrosia Fusariam Clade fungi.</title>
        <authorList>
            <person name="Stajich J.E."/>
            <person name="Carrillo J."/>
            <person name="Kijimoto T."/>
            <person name="Eskalen A."/>
            <person name="O'Donnell K."/>
            <person name="Kasson M."/>
        </authorList>
    </citation>
    <scope>NUCLEOTIDE SEQUENCE [LARGE SCALE GENOMIC DNA]</scope>
    <source>
        <strain evidence="2">UCR3666</strain>
    </source>
</reference>
<evidence type="ECO:0000256" key="1">
    <source>
        <dbReference type="SAM" id="SignalP"/>
    </source>
</evidence>
<name>A0A3M2SL35_9HYPO</name>
<comment type="caution">
    <text evidence="2">The sequence shown here is derived from an EMBL/GenBank/DDBJ whole genome shotgun (WGS) entry which is preliminary data.</text>
</comment>
<proteinExistence type="predicted"/>
<accession>A0A3M2SL35</accession>
<sequence length="108" mass="11733">MLAKTLSVFLFLTLAAADLHDSCTCHNGDSYNWRITTNACSDYNDSKYEWGGAAYDTPSGRCTQITAEDQIAGKEWEAACKKIAQSGFQCADGVGTCYADPDDVRGRC</sequence>
<evidence type="ECO:0000313" key="2">
    <source>
        <dbReference type="EMBL" id="RMJ18270.1"/>
    </source>
</evidence>
<feature type="chain" id="PRO_5018303672" evidence="1">
    <location>
        <begin position="18"/>
        <end position="108"/>
    </location>
</feature>
<dbReference type="AlphaFoldDB" id="A0A3M2SL35"/>
<dbReference type="OrthoDB" id="3873024at2759"/>
<evidence type="ECO:0000313" key="3">
    <source>
        <dbReference type="Proteomes" id="UP000277212"/>
    </source>
</evidence>